<feature type="transmembrane region" description="Helical" evidence="2">
    <location>
        <begin position="278"/>
        <end position="297"/>
    </location>
</feature>
<evidence type="ECO:0000313" key="4">
    <source>
        <dbReference type="Proteomes" id="UP000198287"/>
    </source>
</evidence>
<keyword evidence="2" id="KW-1133">Transmembrane helix</keyword>
<dbReference type="EMBL" id="LNIX01000002">
    <property type="protein sequence ID" value="OXA59680.1"/>
    <property type="molecule type" value="Genomic_DNA"/>
</dbReference>
<evidence type="ECO:0000256" key="2">
    <source>
        <dbReference type="SAM" id="Phobius"/>
    </source>
</evidence>
<keyword evidence="2" id="KW-0812">Transmembrane</keyword>
<gene>
    <name evidence="3" type="ORF">Fcan01_04826</name>
</gene>
<feature type="compositionally biased region" description="Polar residues" evidence="1">
    <location>
        <begin position="1"/>
        <end position="13"/>
    </location>
</feature>
<organism evidence="3 4">
    <name type="scientific">Folsomia candida</name>
    <name type="common">Springtail</name>
    <dbReference type="NCBI Taxonomy" id="158441"/>
    <lineage>
        <taxon>Eukaryota</taxon>
        <taxon>Metazoa</taxon>
        <taxon>Ecdysozoa</taxon>
        <taxon>Arthropoda</taxon>
        <taxon>Hexapoda</taxon>
        <taxon>Collembola</taxon>
        <taxon>Entomobryomorpha</taxon>
        <taxon>Isotomoidea</taxon>
        <taxon>Isotomidae</taxon>
        <taxon>Proisotominae</taxon>
        <taxon>Folsomia</taxon>
    </lineage>
</organism>
<protein>
    <submittedName>
        <fullName evidence="3">Uncharacterized protein</fullName>
    </submittedName>
</protein>
<evidence type="ECO:0000256" key="1">
    <source>
        <dbReference type="SAM" id="MobiDB-lite"/>
    </source>
</evidence>
<feature type="region of interest" description="Disordered" evidence="1">
    <location>
        <begin position="1"/>
        <end position="24"/>
    </location>
</feature>
<keyword evidence="2" id="KW-0472">Membrane</keyword>
<proteinExistence type="predicted"/>
<dbReference type="Proteomes" id="UP000198287">
    <property type="component" value="Unassembled WGS sequence"/>
</dbReference>
<comment type="caution">
    <text evidence="3">The sequence shown here is derived from an EMBL/GenBank/DDBJ whole genome shotgun (WGS) entry which is preliminary data.</text>
</comment>
<dbReference type="AlphaFoldDB" id="A0A226EQZ0"/>
<name>A0A226EQZ0_FOLCA</name>
<sequence length="305" mass="32782">MVSASVSGVSTRSKSGKSGKIAPEDFPASTLWTLNPGIDPPPSPSPGFKCKCKRCIKSVIVRVTEPTAEAPEKLKMFRICEKLIINGDDSGNAYLKIYVGEEAEVNLILKCEHIKRKTLDSCIIFVDAVGCIIFRSEREGGVTIVKMGNVVLGHVRGAPGSLCVFRRNFGIVVSPSTASERRIKIRATGCCSKFLCCSFFNSFYLDEFVILDADGDEIGWIRKVEKAKGGGASVEFAQNIGDDDTAKGLILVAAVTLYELFLEPHLGFSMGKSGIGKVIVGGIILSIVGLLGAIFYFEIASLWAG</sequence>
<keyword evidence="4" id="KW-1185">Reference proteome</keyword>
<evidence type="ECO:0000313" key="3">
    <source>
        <dbReference type="EMBL" id="OXA59680.1"/>
    </source>
</evidence>
<accession>A0A226EQZ0</accession>
<reference evidence="3 4" key="1">
    <citation type="submission" date="2015-12" db="EMBL/GenBank/DDBJ databases">
        <title>The genome of Folsomia candida.</title>
        <authorList>
            <person name="Faddeeva A."/>
            <person name="Derks M.F."/>
            <person name="Anvar Y."/>
            <person name="Smit S."/>
            <person name="Van Straalen N."/>
            <person name="Roelofs D."/>
        </authorList>
    </citation>
    <scope>NUCLEOTIDE SEQUENCE [LARGE SCALE GENOMIC DNA]</scope>
    <source>
        <strain evidence="3 4">VU population</strain>
        <tissue evidence="3">Whole body</tissue>
    </source>
</reference>